<organism evidence="4 5">
    <name type="scientific">Raphidocelis subcapitata</name>
    <dbReference type="NCBI Taxonomy" id="307507"/>
    <lineage>
        <taxon>Eukaryota</taxon>
        <taxon>Viridiplantae</taxon>
        <taxon>Chlorophyta</taxon>
        <taxon>core chlorophytes</taxon>
        <taxon>Chlorophyceae</taxon>
        <taxon>CS clade</taxon>
        <taxon>Sphaeropleales</taxon>
        <taxon>Selenastraceae</taxon>
        <taxon>Raphidocelis</taxon>
    </lineage>
</organism>
<keyword evidence="5" id="KW-1185">Reference proteome</keyword>
<dbReference type="Pfam" id="PF12624">
    <property type="entry name" value="VPS13_N"/>
    <property type="match status" value="1"/>
</dbReference>
<sequence>MFEAQVAFYLNKYLGQYVSGLDAESLKISVWKGDVELRNLLLKPEALAGLNLPITVKAGLLGKLTLKVPWNKLGQAPVVAEFDRLYILAAPREDDATSAPPESDDDAHVLAVEQDAKRKRVLGAENDWVKAHPETGKVYPNYLLFHPRDHAQAAMSEGPLTAKLTKYWMLDYPLTGCKETGKALEPYSCDKTGSNPGYTASAGVAALAAAERVNSTSVLLKLPKSSLDFGVKGCNEKGRCAYVVKSSHSYSDTNSGLQLTTRQQIGLDAAFARAAINPRVITGWAAGSEPMKKCSRAALHFIEEMGALQHWLPQAYKAANAGGAA</sequence>
<evidence type="ECO:0000313" key="5">
    <source>
        <dbReference type="Proteomes" id="UP000247498"/>
    </source>
</evidence>
<dbReference type="InParanoid" id="A0A2V0PIL5"/>
<comment type="similarity">
    <text evidence="1">Belongs to the VPS13 family.</text>
</comment>
<dbReference type="InterPro" id="IPR026847">
    <property type="entry name" value="VPS13"/>
</dbReference>
<dbReference type="PANTHER" id="PTHR16166:SF93">
    <property type="entry name" value="INTERMEMBRANE LIPID TRANSFER PROTEIN VPS13"/>
    <property type="match status" value="1"/>
</dbReference>
<dbReference type="InterPro" id="IPR026854">
    <property type="entry name" value="VPS13_N"/>
</dbReference>
<dbReference type="PANTHER" id="PTHR16166">
    <property type="entry name" value="VACUOLAR PROTEIN SORTING-ASSOCIATED PROTEIN VPS13"/>
    <property type="match status" value="1"/>
</dbReference>
<feature type="domain" description="Chorein N-terminal" evidence="3">
    <location>
        <begin position="1"/>
        <end position="95"/>
    </location>
</feature>
<name>A0A2V0PIL5_9CHLO</name>
<reference evidence="4 5" key="1">
    <citation type="journal article" date="2018" name="Sci. Rep.">
        <title>Raphidocelis subcapitata (=Pseudokirchneriella subcapitata) provides an insight into genome evolution and environmental adaptations in the Sphaeropleales.</title>
        <authorList>
            <person name="Suzuki S."/>
            <person name="Yamaguchi H."/>
            <person name="Nakajima N."/>
            <person name="Kawachi M."/>
        </authorList>
    </citation>
    <scope>NUCLEOTIDE SEQUENCE [LARGE SCALE GENOMIC DNA]</scope>
    <source>
        <strain evidence="4 5">NIES-35</strain>
    </source>
</reference>
<evidence type="ECO:0000313" key="4">
    <source>
        <dbReference type="EMBL" id="GBF99654.1"/>
    </source>
</evidence>
<accession>A0A2V0PIL5</accession>
<keyword evidence="2" id="KW-0813">Transport</keyword>
<proteinExistence type="inferred from homology"/>
<protein>
    <recommendedName>
        <fullName evidence="3">Chorein N-terminal domain-containing protein</fullName>
    </recommendedName>
</protein>
<comment type="caution">
    <text evidence="4">The sequence shown here is derived from an EMBL/GenBank/DDBJ whole genome shotgun (WGS) entry which is preliminary data.</text>
</comment>
<dbReference type="STRING" id="307507.A0A2V0PIL5"/>
<evidence type="ECO:0000256" key="2">
    <source>
        <dbReference type="ARBA" id="ARBA00022448"/>
    </source>
</evidence>
<gene>
    <name evidence="4" type="ORF">Rsub_12473</name>
</gene>
<dbReference type="OrthoDB" id="428159at2759"/>
<dbReference type="Proteomes" id="UP000247498">
    <property type="component" value="Unassembled WGS sequence"/>
</dbReference>
<evidence type="ECO:0000256" key="1">
    <source>
        <dbReference type="ARBA" id="ARBA00006545"/>
    </source>
</evidence>
<dbReference type="GO" id="GO:0006623">
    <property type="term" value="P:protein targeting to vacuole"/>
    <property type="evidence" value="ECO:0007669"/>
    <property type="project" value="TreeGrafter"/>
</dbReference>
<dbReference type="EMBL" id="BDRX01000167">
    <property type="protein sequence ID" value="GBF99654.1"/>
    <property type="molecule type" value="Genomic_DNA"/>
</dbReference>
<dbReference type="GO" id="GO:0045053">
    <property type="term" value="P:protein retention in Golgi apparatus"/>
    <property type="evidence" value="ECO:0007669"/>
    <property type="project" value="TreeGrafter"/>
</dbReference>
<dbReference type="AlphaFoldDB" id="A0A2V0PIL5"/>
<evidence type="ECO:0000259" key="3">
    <source>
        <dbReference type="Pfam" id="PF12624"/>
    </source>
</evidence>